<organism evidence="5">
    <name type="scientific">Culicoides sonorensis</name>
    <name type="common">Biting midge</name>
    <dbReference type="NCBI Taxonomy" id="179676"/>
    <lineage>
        <taxon>Eukaryota</taxon>
        <taxon>Metazoa</taxon>
        <taxon>Ecdysozoa</taxon>
        <taxon>Arthropoda</taxon>
        <taxon>Hexapoda</taxon>
        <taxon>Insecta</taxon>
        <taxon>Pterygota</taxon>
        <taxon>Neoptera</taxon>
        <taxon>Endopterygota</taxon>
        <taxon>Diptera</taxon>
        <taxon>Nematocera</taxon>
        <taxon>Chironomoidea</taxon>
        <taxon>Ceratopogonidae</taxon>
        <taxon>Ceratopogoninae</taxon>
        <taxon>Culicoides</taxon>
        <taxon>Monoculicoides</taxon>
    </lineage>
</organism>
<keyword evidence="3" id="KW-0560">Oxidoreductase</keyword>
<proteinExistence type="inferred from homology"/>
<name>A0A336M633_CULSO</name>
<dbReference type="InterPro" id="IPR036812">
    <property type="entry name" value="NAD(P)_OxRdtase_dom_sf"/>
</dbReference>
<protein>
    <submittedName>
        <fullName evidence="5">CSON009683 protein</fullName>
    </submittedName>
</protein>
<evidence type="ECO:0000259" key="4">
    <source>
        <dbReference type="Pfam" id="PF00248"/>
    </source>
</evidence>
<dbReference type="PANTHER" id="PTHR43827:SF3">
    <property type="entry name" value="NADP-DEPENDENT OXIDOREDUCTASE DOMAIN-CONTAINING PROTEIN"/>
    <property type="match status" value="1"/>
</dbReference>
<reference evidence="5" key="1">
    <citation type="submission" date="2018-07" db="EMBL/GenBank/DDBJ databases">
        <authorList>
            <person name="Quirk P.G."/>
            <person name="Krulwich T.A."/>
        </authorList>
    </citation>
    <scope>NUCLEOTIDE SEQUENCE</scope>
</reference>
<comment type="similarity">
    <text evidence="1">Belongs to the aldo/keto reductase family.</text>
</comment>
<dbReference type="InterPro" id="IPR020471">
    <property type="entry name" value="AKR"/>
</dbReference>
<dbReference type="Pfam" id="PF00248">
    <property type="entry name" value="Aldo_ket_red"/>
    <property type="match status" value="1"/>
</dbReference>
<dbReference type="SUPFAM" id="SSF51430">
    <property type="entry name" value="NAD(P)-linked oxidoreductase"/>
    <property type="match status" value="2"/>
</dbReference>
<sequence>MTPKVPNVTLNNGRSMPAFALGTLFYELETVPLPKSTNKGRMTENISIFDFKLSDEDRKFLESFNNGSRLNAFPQYASHKTNFASHRSILFFNLKLFGLNLIKMSTVTKKYNVPNLKLNNGYEIPAIGLGTYKKPAFLFSDDILDVARKYWKSPAQIALRYLVELGVVPLPKSSHPKRIEENIDIFDFKLTEDDMKILDTFHTGERTVAFTEVADCVNFPFHEEF</sequence>
<evidence type="ECO:0000256" key="3">
    <source>
        <dbReference type="ARBA" id="ARBA00023002"/>
    </source>
</evidence>
<dbReference type="InterPro" id="IPR018170">
    <property type="entry name" value="Aldo/ket_reductase_CS"/>
</dbReference>
<accession>A0A336M633</accession>
<dbReference type="EMBL" id="UFQT01000388">
    <property type="protein sequence ID" value="SSX23827.1"/>
    <property type="molecule type" value="Genomic_DNA"/>
</dbReference>
<dbReference type="PANTHER" id="PTHR43827">
    <property type="entry name" value="2,5-DIKETO-D-GLUCONIC ACID REDUCTASE"/>
    <property type="match status" value="1"/>
</dbReference>
<evidence type="ECO:0000256" key="2">
    <source>
        <dbReference type="ARBA" id="ARBA00022857"/>
    </source>
</evidence>
<dbReference type="PROSITE" id="PS00063">
    <property type="entry name" value="ALDOKETO_REDUCTASE_3"/>
    <property type="match status" value="2"/>
</dbReference>
<dbReference type="InterPro" id="IPR023210">
    <property type="entry name" value="NADP_OxRdtase_dom"/>
</dbReference>
<dbReference type="AlphaFoldDB" id="A0A336M633"/>
<evidence type="ECO:0000313" key="5">
    <source>
        <dbReference type="EMBL" id="SSX23827.1"/>
    </source>
</evidence>
<dbReference type="Gene3D" id="3.20.20.100">
    <property type="entry name" value="NADP-dependent oxidoreductase domain"/>
    <property type="match status" value="2"/>
</dbReference>
<keyword evidence="2" id="KW-0521">NADP</keyword>
<dbReference type="GO" id="GO:0016616">
    <property type="term" value="F:oxidoreductase activity, acting on the CH-OH group of donors, NAD or NADP as acceptor"/>
    <property type="evidence" value="ECO:0007669"/>
    <property type="project" value="UniProtKB-ARBA"/>
</dbReference>
<evidence type="ECO:0000256" key="1">
    <source>
        <dbReference type="ARBA" id="ARBA00007905"/>
    </source>
</evidence>
<dbReference type="VEuPathDB" id="VectorBase:CSON009683"/>
<feature type="domain" description="NADP-dependent oxidoreductase" evidence="4">
    <location>
        <begin position="141"/>
        <end position="200"/>
    </location>
</feature>
<gene>
    <name evidence="5" type="primary">CSON009683</name>
</gene>